<dbReference type="GO" id="GO:0030247">
    <property type="term" value="F:polysaccharide binding"/>
    <property type="evidence" value="ECO:0007669"/>
    <property type="project" value="InterPro"/>
</dbReference>
<evidence type="ECO:0000259" key="4">
    <source>
        <dbReference type="Pfam" id="PF13947"/>
    </source>
</evidence>
<feature type="chain" id="PRO_5042117286" description="Wall-associated receptor kinase galacturonan-binding domain-containing protein" evidence="3">
    <location>
        <begin position="24"/>
        <end position="220"/>
    </location>
</feature>
<accession>A0AAE1JBG2</accession>
<feature type="signal peptide" evidence="3">
    <location>
        <begin position="1"/>
        <end position="23"/>
    </location>
</feature>
<comment type="subcellular location">
    <subcellularLocation>
        <location evidence="1">Membrane</location>
        <topology evidence="1">Single-pass membrane protein</topology>
    </subcellularLocation>
</comment>
<name>A0AAE1JBG2_9FABA</name>
<dbReference type="InterPro" id="IPR025287">
    <property type="entry name" value="WAK_GUB"/>
</dbReference>
<comment type="caution">
    <text evidence="5">The sequence shown here is derived from an EMBL/GenBank/DDBJ whole genome shotgun (WGS) entry which is preliminary data.</text>
</comment>
<dbReference type="Proteomes" id="UP001293593">
    <property type="component" value="Unassembled WGS sequence"/>
</dbReference>
<evidence type="ECO:0000313" key="6">
    <source>
        <dbReference type="Proteomes" id="UP001293593"/>
    </source>
</evidence>
<dbReference type="Pfam" id="PF13947">
    <property type="entry name" value="GUB_WAK_bind"/>
    <property type="match status" value="1"/>
</dbReference>
<organism evidence="5 6">
    <name type="scientific">Acacia crassicarpa</name>
    <name type="common">northern wattle</name>
    <dbReference type="NCBI Taxonomy" id="499986"/>
    <lineage>
        <taxon>Eukaryota</taxon>
        <taxon>Viridiplantae</taxon>
        <taxon>Streptophyta</taxon>
        <taxon>Embryophyta</taxon>
        <taxon>Tracheophyta</taxon>
        <taxon>Spermatophyta</taxon>
        <taxon>Magnoliopsida</taxon>
        <taxon>eudicotyledons</taxon>
        <taxon>Gunneridae</taxon>
        <taxon>Pentapetalae</taxon>
        <taxon>rosids</taxon>
        <taxon>fabids</taxon>
        <taxon>Fabales</taxon>
        <taxon>Fabaceae</taxon>
        <taxon>Caesalpinioideae</taxon>
        <taxon>mimosoid clade</taxon>
        <taxon>Acacieae</taxon>
        <taxon>Acacia</taxon>
    </lineage>
</organism>
<proteinExistence type="predicted"/>
<dbReference type="EMBL" id="JAWXYG010000008">
    <property type="protein sequence ID" value="KAK4265712.1"/>
    <property type="molecule type" value="Genomic_DNA"/>
</dbReference>
<dbReference type="PANTHER" id="PTHR33491">
    <property type="entry name" value="OSJNBA0016N04.9 PROTEIN"/>
    <property type="match status" value="1"/>
</dbReference>
<protein>
    <recommendedName>
        <fullName evidence="4">Wall-associated receptor kinase galacturonan-binding domain-containing protein</fullName>
    </recommendedName>
</protein>
<keyword evidence="6" id="KW-1185">Reference proteome</keyword>
<dbReference type="AlphaFoldDB" id="A0AAE1JBG2"/>
<keyword evidence="2 3" id="KW-0732">Signal</keyword>
<evidence type="ECO:0000256" key="3">
    <source>
        <dbReference type="SAM" id="SignalP"/>
    </source>
</evidence>
<reference evidence="5" key="1">
    <citation type="submission" date="2023-10" db="EMBL/GenBank/DDBJ databases">
        <title>Chromosome-level genome of the transformable northern wattle, Acacia crassicarpa.</title>
        <authorList>
            <person name="Massaro I."/>
            <person name="Sinha N.R."/>
            <person name="Poethig S."/>
            <person name="Leichty A.R."/>
        </authorList>
    </citation>
    <scope>NUCLEOTIDE SEQUENCE</scope>
    <source>
        <strain evidence="5">Acra3RX</strain>
        <tissue evidence="5">Leaf</tissue>
    </source>
</reference>
<evidence type="ECO:0000256" key="2">
    <source>
        <dbReference type="ARBA" id="ARBA00022729"/>
    </source>
</evidence>
<sequence>MGLLNSLHLKLALLVTTTAAALAAATEAHTNPVCNYTCGNVSIPYPFGTSEKCCRDEKFFLNCTTVTSPSSGEATKQLISGDNIPVLNISLDPPELIVSGGVTKHCYNSTDDSYLNTMEFVNFSISNNKNRITVVGCDTFALITDLEGTFTTGCVSSCSKETRFKEGACSGVGCCETCFPEAIRNYNMTLSSFNNYTKVHDFNRCGYAFVAKDTFQLNYY</sequence>
<dbReference type="GO" id="GO:0016020">
    <property type="term" value="C:membrane"/>
    <property type="evidence" value="ECO:0007669"/>
    <property type="project" value="UniProtKB-SubCell"/>
</dbReference>
<evidence type="ECO:0000256" key="1">
    <source>
        <dbReference type="ARBA" id="ARBA00004167"/>
    </source>
</evidence>
<gene>
    <name evidence="5" type="ORF">QN277_026729</name>
</gene>
<evidence type="ECO:0000313" key="5">
    <source>
        <dbReference type="EMBL" id="KAK4265712.1"/>
    </source>
</evidence>
<feature type="domain" description="Wall-associated receptor kinase galacturonan-binding" evidence="4">
    <location>
        <begin position="34"/>
        <end position="93"/>
    </location>
</feature>